<dbReference type="InterPro" id="IPR020846">
    <property type="entry name" value="MFS_dom"/>
</dbReference>
<feature type="transmembrane region" description="Helical" evidence="4">
    <location>
        <begin position="51"/>
        <end position="68"/>
    </location>
</feature>
<dbReference type="HOGENOM" id="CLU_001265_59_9_7"/>
<keyword evidence="1 4" id="KW-0812">Transmembrane</keyword>
<gene>
    <name evidence="6" type="ordered locus">STAUR_5268</name>
</gene>
<dbReference type="PANTHER" id="PTHR11360:SF308">
    <property type="entry name" value="BLL3089 PROTEIN"/>
    <property type="match status" value="1"/>
</dbReference>
<sequence>MQGFTFLRENARWVAGGFLLFFFSSFGQTFFIALSAGELRREYALSHGEFSSLYMAATLASALTLARAGQIADQYSARSVVMLTVPVLALAAASMALSRHVALLCVTLYLLRLSGQGMMSHVAFTVMGRWFSARRGQAISFSTLGLNMGEALLPLVFVALAASLGWRGAWQLVAGALVLVALPVIASLVAAERAPQAAEAGPGGWVGRAAGSRSWTRGEVLRDPLFYFVLLATLPPAFIGNTLFFHQVYLAELRGWPPGTFASSFTLYAAMTIVFTLVSGQLVDRFSAVALLPVYLLPLGLALFLLGSIEAVWSAFAFMALYGVSNGFSLSMFGALWPELYGVKHLGSIRAVVVAVLIFASAAGPGLAGVLIDRRVSYPAQIMVMGAYCVAVSLVMRMMARRVRARGHLSREQTTGRCP</sequence>
<evidence type="ECO:0000256" key="2">
    <source>
        <dbReference type="ARBA" id="ARBA00022989"/>
    </source>
</evidence>
<feature type="transmembrane region" description="Helical" evidence="4">
    <location>
        <begin position="109"/>
        <end position="132"/>
    </location>
</feature>
<dbReference type="PANTHER" id="PTHR11360">
    <property type="entry name" value="MONOCARBOXYLATE TRANSPORTER"/>
    <property type="match status" value="1"/>
</dbReference>
<dbReference type="PROSITE" id="PS50850">
    <property type="entry name" value="MFS"/>
    <property type="match status" value="1"/>
</dbReference>
<dbReference type="OrthoDB" id="1404228at2"/>
<keyword evidence="2 4" id="KW-1133">Transmembrane helix</keyword>
<organism evidence="6 7">
    <name type="scientific">Stigmatella aurantiaca (strain DW4/3-1)</name>
    <dbReference type="NCBI Taxonomy" id="378806"/>
    <lineage>
        <taxon>Bacteria</taxon>
        <taxon>Pseudomonadati</taxon>
        <taxon>Myxococcota</taxon>
        <taxon>Myxococcia</taxon>
        <taxon>Myxococcales</taxon>
        <taxon>Cystobacterineae</taxon>
        <taxon>Archangiaceae</taxon>
        <taxon>Stigmatella</taxon>
    </lineage>
</organism>
<dbReference type="EMBL" id="CP002271">
    <property type="protein sequence ID" value="ADO73039.1"/>
    <property type="molecule type" value="Genomic_DNA"/>
</dbReference>
<feature type="transmembrane region" description="Helical" evidence="4">
    <location>
        <begin position="144"/>
        <end position="166"/>
    </location>
</feature>
<feature type="transmembrane region" description="Helical" evidence="4">
    <location>
        <begin position="172"/>
        <end position="191"/>
    </location>
</feature>
<feature type="domain" description="Major facilitator superfamily (MFS) profile" evidence="5">
    <location>
        <begin position="13"/>
        <end position="404"/>
    </location>
</feature>
<dbReference type="AlphaFoldDB" id="E3FLE7"/>
<feature type="transmembrane region" description="Helical" evidence="4">
    <location>
        <begin position="265"/>
        <end position="283"/>
    </location>
</feature>
<feature type="transmembrane region" description="Helical" evidence="4">
    <location>
        <begin position="80"/>
        <end position="97"/>
    </location>
</feature>
<feature type="transmembrane region" description="Helical" evidence="4">
    <location>
        <begin position="315"/>
        <end position="337"/>
    </location>
</feature>
<feature type="transmembrane region" description="Helical" evidence="4">
    <location>
        <begin position="349"/>
        <end position="372"/>
    </location>
</feature>
<evidence type="ECO:0000313" key="6">
    <source>
        <dbReference type="EMBL" id="ADO73039.1"/>
    </source>
</evidence>
<dbReference type="InterPro" id="IPR011701">
    <property type="entry name" value="MFS"/>
</dbReference>
<feature type="transmembrane region" description="Helical" evidence="4">
    <location>
        <begin position="12"/>
        <end position="31"/>
    </location>
</feature>
<feature type="transmembrane region" description="Helical" evidence="4">
    <location>
        <begin position="378"/>
        <end position="396"/>
    </location>
</feature>
<proteinExistence type="predicted"/>
<dbReference type="GO" id="GO:0022857">
    <property type="term" value="F:transmembrane transporter activity"/>
    <property type="evidence" value="ECO:0007669"/>
    <property type="project" value="InterPro"/>
</dbReference>
<evidence type="ECO:0000256" key="3">
    <source>
        <dbReference type="ARBA" id="ARBA00023136"/>
    </source>
</evidence>
<feature type="transmembrane region" description="Helical" evidence="4">
    <location>
        <begin position="225"/>
        <end position="245"/>
    </location>
</feature>
<evidence type="ECO:0000313" key="7">
    <source>
        <dbReference type="Proteomes" id="UP000001351"/>
    </source>
</evidence>
<accession>E3FLE7</accession>
<dbReference type="STRING" id="378806.STAUR_5268"/>
<dbReference type="Gene3D" id="1.20.1250.20">
    <property type="entry name" value="MFS general substrate transporter like domains"/>
    <property type="match status" value="2"/>
</dbReference>
<dbReference type="Pfam" id="PF07690">
    <property type="entry name" value="MFS_1"/>
    <property type="match status" value="1"/>
</dbReference>
<evidence type="ECO:0000256" key="1">
    <source>
        <dbReference type="ARBA" id="ARBA00022692"/>
    </source>
</evidence>
<dbReference type="Proteomes" id="UP000001351">
    <property type="component" value="Chromosome"/>
</dbReference>
<dbReference type="eggNOG" id="COG2271">
    <property type="taxonomic scope" value="Bacteria"/>
</dbReference>
<feature type="transmembrane region" description="Helical" evidence="4">
    <location>
        <begin position="290"/>
        <end position="309"/>
    </location>
</feature>
<protein>
    <submittedName>
        <fullName evidence="6">Major facilitator superfamily (MFS) transporter</fullName>
    </submittedName>
</protein>
<dbReference type="InterPro" id="IPR036259">
    <property type="entry name" value="MFS_trans_sf"/>
</dbReference>
<keyword evidence="7" id="KW-1185">Reference proteome</keyword>
<reference evidence="6 7" key="1">
    <citation type="journal article" date="2011" name="Mol. Biol. Evol.">
        <title>Comparative genomic analysis of fruiting body formation in Myxococcales.</title>
        <authorList>
            <person name="Huntley S."/>
            <person name="Hamann N."/>
            <person name="Wegener-Feldbrugge S."/>
            <person name="Treuner-Lange A."/>
            <person name="Kube M."/>
            <person name="Reinhardt R."/>
            <person name="Klages S."/>
            <person name="Muller R."/>
            <person name="Ronning C.M."/>
            <person name="Nierman W.C."/>
            <person name="Sogaard-Andersen L."/>
        </authorList>
    </citation>
    <scope>NUCLEOTIDE SEQUENCE [LARGE SCALE GENOMIC DNA]</scope>
    <source>
        <strain evidence="6 7">DW4/3-1</strain>
    </source>
</reference>
<dbReference type="InterPro" id="IPR050327">
    <property type="entry name" value="Proton-linked_MCT"/>
</dbReference>
<keyword evidence="3 4" id="KW-0472">Membrane</keyword>
<dbReference type="RefSeq" id="WP_013376705.1">
    <property type="nucleotide sequence ID" value="NC_014623.1"/>
</dbReference>
<name>E3FLE7_STIAD</name>
<dbReference type="KEGG" id="sur:STAUR_5268"/>
<evidence type="ECO:0000256" key="4">
    <source>
        <dbReference type="SAM" id="Phobius"/>
    </source>
</evidence>
<evidence type="ECO:0000259" key="5">
    <source>
        <dbReference type="PROSITE" id="PS50850"/>
    </source>
</evidence>
<dbReference type="SUPFAM" id="SSF103473">
    <property type="entry name" value="MFS general substrate transporter"/>
    <property type="match status" value="1"/>
</dbReference>